<dbReference type="GO" id="GO:0016787">
    <property type="term" value="F:hydrolase activity"/>
    <property type="evidence" value="ECO:0007669"/>
    <property type="project" value="UniProtKB-KW"/>
</dbReference>
<protein>
    <recommendedName>
        <fullName evidence="8">DUF86 domain-containing protein</fullName>
    </recommendedName>
</protein>
<evidence type="ECO:0000256" key="1">
    <source>
        <dbReference type="ARBA" id="ARBA00022553"/>
    </source>
</evidence>
<dbReference type="EMBL" id="QBML01000002">
    <property type="protein sequence ID" value="PZO44540.1"/>
    <property type="molecule type" value="Genomic_DNA"/>
</dbReference>
<keyword evidence="4" id="KW-0547">Nucleotide-binding</keyword>
<dbReference type="GO" id="GO:0004540">
    <property type="term" value="F:RNA nuclease activity"/>
    <property type="evidence" value="ECO:0007669"/>
    <property type="project" value="InterPro"/>
</dbReference>
<name>A0A2W4WJ80_9CYAN</name>
<reference evidence="6 7" key="1">
    <citation type="submission" date="2018-04" db="EMBL/GenBank/DDBJ databases">
        <authorList>
            <person name="Go L.Y."/>
            <person name="Mitchell J.A."/>
        </authorList>
    </citation>
    <scope>NUCLEOTIDE SEQUENCE [LARGE SCALE GENOMIC DNA]</scope>
    <source>
        <strain evidence="6">ULC066bin1</strain>
    </source>
</reference>
<comment type="caution">
    <text evidence="6">The sequence shown here is derived from an EMBL/GenBank/DDBJ whole genome shotgun (WGS) entry which is preliminary data.</text>
</comment>
<dbReference type="Pfam" id="PF01934">
    <property type="entry name" value="HepT-like"/>
    <property type="match status" value="1"/>
</dbReference>
<keyword evidence="5" id="KW-0378">Hydrolase</keyword>
<organism evidence="6 7">
    <name type="scientific">Pseudanabaena frigida</name>
    <dbReference type="NCBI Taxonomy" id="945775"/>
    <lineage>
        <taxon>Bacteria</taxon>
        <taxon>Bacillati</taxon>
        <taxon>Cyanobacteriota</taxon>
        <taxon>Cyanophyceae</taxon>
        <taxon>Pseudanabaenales</taxon>
        <taxon>Pseudanabaenaceae</taxon>
        <taxon>Pseudanabaena</taxon>
    </lineage>
</organism>
<keyword evidence="3" id="KW-0540">Nuclease</keyword>
<dbReference type="PANTHER" id="PTHR34139:SF1">
    <property type="entry name" value="RNASE MJ1380-RELATED"/>
    <property type="match status" value="1"/>
</dbReference>
<sequence>MGKDEMSIPAQIENNNHRLEVQIQDILEAIAAAESFVEGIDFLEFSRDQKTIFAIERAIGLIGATAKRLPISFMDQYPQINWRRLTGVGDSLMFGYLEVDLNTLWDLTQQDVPFIKDLMRKAIANL</sequence>
<dbReference type="GO" id="GO:0000166">
    <property type="term" value="F:nucleotide binding"/>
    <property type="evidence" value="ECO:0007669"/>
    <property type="project" value="UniProtKB-KW"/>
</dbReference>
<keyword evidence="2" id="KW-1277">Toxin-antitoxin system</keyword>
<accession>A0A2W4WJ80</accession>
<keyword evidence="1" id="KW-0597">Phosphoprotein</keyword>
<evidence type="ECO:0000256" key="2">
    <source>
        <dbReference type="ARBA" id="ARBA00022649"/>
    </source>
</evidence>
<dbReference type="InterPro" id="IPR051813">
    <property type="entry name" value="HepT_RNase_toxin"/>
</dbReference>
<dbReference type="Proteomes" id="UP000249467">
    <property type="component" value="Unassembled WGS sequence"/>
</dbReference>
<evidence type="ECO:0000313" key="7">
    <source>
        <dbReference type="Proteomes" id="UP000249467"/>
    </source>
</evidence>
<dbReference type="InterPro" id="IPR008201">
    <property type="entry name" value="HepT-like"/>
</dbReference>
<evidence type="ECO:0000313" key="6">
    <source>
        <dbReference type="EMBL" id="PZO44540.1"/>
    </source>
</evidence>
<dbReference type="PANTHER" id="PTHR34139">
    <property type="entry name" value="UPF0331 PROTEIN MJ0127"/>
    <property type="match status" value="1"/>
</dbReference>
<dbReference type="AlphaFoldDB" id="A0A2W4WJ80"/>
<evidence type="ECO:0000256" key="4">
    <source>
        <dbReference type="ARBA" id="ARBA00022741"/>
    </source>
</evidence>
<evidence type="ECO:0000256" key="3">
    <source>
        <dbReference type="ARBA" id="ARBA00022722"/>
    </source>
</evidence>
<evidence type="ECO:0000256" key="5">
    <source>
        <dbReference type="ARBA" id="ARBA00022801"/>
    </source>
</evidence>
<proteinExistence type="predicted"/>
<reference evidence="6 7" key="2">
    <citation type="submission" date="2018-06" db="EMBL/GenBank/DDBJ databases">
        <title>Metagenomic assembly of (sub)arctic Cyanobacteria and their associated microbiome from non-axenic cultures.</title>
        <authorList>
            <person name="Baurain D."/>
        </authorList>
    </citation>
    <scope>NUCLEOTIDE SEQUENCE [LARGE SCALE GENOMIC DNA]</scope>
    <source>
        <strain evidence="6">ULC066bin1</strain>
    </source>
</reference>
<evidence type="ECO:0008006" key="8">
    <source>
        <dbReference type="Google" id="ProtNLM"/>
    </source>
</evidence>
<dbReference type="GO" id="GO:0110001">
    <property type="term" value="C:toxin-antitoxin complex"/>
    <property type="evidence" value="ECO:0007669"/>
    <property type="project" value="InterPro"/>
</dbReference>
<gene>
    <name evidence="6" type="ORF">DCF19_01990</name>
</gene>